<dbReference type="GO" id="GO:0005576">
    <property type="term" value="C:extracellular region"/>
    <property type="evidence" value="ECO:0007669"/>
    <property type="project" value="InterPro"/>
</dbReference>
<organism evidence="12 13">
    <name type="scientific">Pleurodeles waltl</name>
    <name type="common">Iberian ribbed newt</name>
    <dbReference type="NCBI Taxonomy" id="8319"/>
    <lineage>
        <taxon>Eukaryota</taxon>
        <taxon>Metazoa</taxon>
        <taxon>Chordata</taxon>
        <taxon>Craniata</taxon>
        <taxon>Vertebrata</taxon>
        <taxon>Euteleostomi</taxon>
        <taxon>Amphibia</taxon>
        <taxon>Batrachia</taxon>
        <taxon>Caudata</taxon>
        <taxon>Salamandroidea</taxon>
        <taxon>Salamandridae</taxon>
        <taxon>Pleurodelinae</taxon>
        <taxon>Pleurodeles</taxon>
    </lineage>
</organism>
<dbReference type="InterPro" id="IPR000742">
    <property type="entry name" value="EGF"/>
</dbReference>
<dbReference type="InterPro" id="IPR000083">
    <property type="entry name" value="Fibronectin_type1"/>
</dbReference>
<feature type="disulfide bond" evidence="6">
    <location>
        <begin position="128"/>
        <end position="137"/>
    </location>
</feature>
<feature type="domain" description="Fibronectin type-II" evidence="11">
    <location>
        <begin position="47"/>
        <end position="94"/>
    </location>
</feature>
<keyword evidence="5" id="KW-0325">Glycoprotein</keyword>
<protein>
    <submittedName>
        <fullName evidence="12">Uncharacterized protein</fullName>
    </submittedName>
</protein>
<dbReference type="SUPFAM" id="SSF57440">
    <property type="entry name" value="Kringle-like"/>
    <property type="match status" value="2"/>
</dbReference>
<comment type="caution">
    <text evidence="12">The sequence shown here is derived from an EMBL/GenBank/DDBJ whole genome shotgun (WGS) entry which is preliminary data.</text>
</comment>
<keyword evidence="1 6" id="KW-0245">EGF-like domain</keyword>
<dbReference type="SMART" id="SM00059">
    <property type="entry name" value="FN2"/>
    <property type="match status" value="1"/>
</dbReference>
<dbReference type="SUPFAM" id="SSF57603">
    <property type="entry name" value="FnI-like domain"/>
    <property type="match status" value="1"/>
</dbReference>
<dbReference type="CDD" id="cd00054">
    <property type="entry name" value="EGF_CA"/>
    <property type="match status" value="1"/>
</dbReference>
<dbReference type="Gene3D" id="2.10.10.10">
    <property type="entry name" value="Fibronectin, type II, collagen-binding"/>
    <property type="match status" value="1"/>
</dbReference>
<evidence type="ECO:0000259" key="10">
    <source>
        <dbReference type="PROSITE" id="PS51091"/>
    </source>
</evidence>
<dbReference type="Pfam" id="PF00008">
    <property type="entry name" value="EGF"/>
    <property type="match status" value="1"/>
</dbReference>
<dbReference type="FunFam" id="2.10.25.10:FF:000255">
    <property type="entry name" value="Sushi, nidogen and EGF-like domains 1"/>
    <property type="match status" value="1"/>
</dbReference>
<dbReference type="PROSITE" id="PS00022">
    <property type="entry name" value="EGF_1"/>
    <property type="match status" value="2"/>
</dbReference>
<proteinExistence type="predicted"/>
<feature type="chain" id="PRO_5043764977" evidence="8">
    <location>
        <begin position="21"/>
        <end position="280"/>
    </location>
</feature>
<dbReference type="Pfam" id="PF00039">
    <property type="entry name" value="fn1"/>
    <property type="match status" value="1"/>
</dbReference>
<feature type="disulfide bond" evidence="6">
    <location>
        <begin position="109"/>
        <end position="126"/>
    </location>
</feature>
<dbReference type="CDD" id="cd00061">
    <property type="entry name" value="FN1"/>
    <property type="match status" value="1"/>
</dbReference>
<evidence type="ECO:0000256" key="5">
    <source>
        <dbReference type="ARBA" id="ARBA00023180"/>
    </source>
</evidence>
<feature type="domain" description="EGF-like" evidence="9">
    <location>
        <begin position="182"/>
        <end position="219"/>
    </location>
</feature>
<dbReference type="Pfam" id="PF00040">
    <property type="entry name" value="fn2"/>
    <property type="match status" value="1"/>
</dbReference>
<evidence type="ECO:0000259" key="11">
    <source>
        <dbReference type="PROSITE" id="PS51092"/>
    </source>
</evidence>
<name>A0AAV7WNW0_PLEWA</name>
<dbReference type="InterPro" id="IPR013806">
    <property type="entry name" value="Kringle-like"/>
</dbReference>
<dbReference type="InterPro" id="IPR000562">
    <property type="entry name" value="FN_type2_dom"/>
</dbReference>
<keyword evidence="3" id="KW-0677">Repeat</keyword>
<feature type="disulfide bond" evidence="6">
    <location>
        <begin position="209"/>
        <end position="218"/>
    </location>
</feature>
<dbReference type="PRINTS" id="PR00013">
    <property type="entry name" value="FNTYPEII"/>
</dbReference>
<dbReference type="AlphaFoldDB" id="A0AAV7WNW0"/>
<evidence type="ECO:0000256" key="4">
    <source>
        <dbReference type="ARBA" id="ARBA00023157"/>
    </source>
</evidence>
<dbReference type="PROSITE" id="PS50026">
    <property type="entry name" value="EGF_3"/>
    <property type="match status" value="2"/>
</dbReference>
<dbReference type="EMBL" id="JANPWB010000001">
    <property type="protein sequence ID" value="KAJ1213900.1"/>
    <property type="molecule type" value="Genomic_DNA"/>
</dbReference>
<dbReference type="SMART" id="SM00181">
    <property type="entry name" value="EGF"/>
    <property type="match status" value="2"/>
</dbReference>
<gene>
    <name evidence="12" type="ORF">NDU88_001530</name>
</gene>
<evidence type="ECO:0000259" key="9">
    <source>
        <dbReference type="PROSITE" id="PS50026"/>
    </source>
</evidence>
<dbReference type="InterPro" id="IPR050906">
    <property type="entry name" value="Notch_signaling"/>
</dbReference>
<evidence type="ECO:0000256" key="1">
    <source>
        <dbReference type="ARBA" id="ARBA00022536"/>
    </source>
</evidence>
<dbReference type="CDD" id="cd00062">
    <property type="entry name" value="FN2"/>
    <property type="match status" value="1"/>
</dbReference>
<evidence type="ECO:0000313" key="13">
    <source>
        <dbReference type="Proteomes" id="UP001066276"/>
    </source>
</evidence>
<dbReference type="Gene3D" id="2.40.20.10">
    <property type="entry name" value="Plasminogen Kringle 4"/>
    <property type="match status" value="1"/>
</dbReference>
<evidence type="ECO:0000256" key="7">
    <source>
        <dbReference type="PROSITE-ProRule" id="PRU00479"/>
    </source>
</evidence>
<dbReference type="Gene3D" id="2.10.25.10">
    <property type="entry name" value="Laminin"/>
    <property type="match status" value="2"/>
</dbReference>
<dbReference type="SUPFAM" id="SSF57196">
    <property type="entry name" value="EGF/Laminin"/>
    <property type="match status" value="1"/>
</dbReference>
<dbReference type="PROSITE" id="PS01253">
    <property type="entry name" value="FN1_1"/>
    <property type="match status" value="1"/>
</dbReference>
<keyword evidence="4 6" id="KW-1015">Disulfide bond</keyword>
<accession>A0AAV7WNW0</accession>
<evidence type="ECO:0000256" key="2">
    <source>
        <dbReference type="ARBA" id="ARBA00022729"/>
    </source>
</evidence>
<dbReference type="SMART" id="SM00058">
    <property type="entry name" value="FN1"/>
    <property type="match status" value="1"/>
</dbReference>
<dbReference type="InterPro" id="IPR038178">
    <property type="entry name" value="Kringle_sf"/>
</dbReference>
<feature type="signal peptide" evidence="8">
    <location>
        <begin position="1"/>
        <end position="20"/>
    </location>
</feature>
<evidence type="ECO:0000256" key="3">
    <source>
        <dbReference type="ARBA" id="ARBA00022737"/>
    </source>
</evidence>
<reference evidence="12" key="1">
    <citation type="journal article" date="2022" name="bioRxiv">
        <title>Sequencing and chromosome-scale assembly of the giantPleurodeles waltlgenome.</title>
        <authorList>
            <person name="Brown T."/>
            <person name="Elewa A."/>
            <person name="Iarovenko S."/>
            <person name="Subramanian E."/>
            <person name="Araus A.J."/>
            <person name="Petzold A."/>
            <person name="Susuki M."/>
            <person name="Suzuki K.-i.T."/>
            <person name="Hayashi T."/>
            <person name="Toyoda A."/>
            <person name="Oliveira C."/>
            <person name="Osipova E."/>
            <person name="Leigh N.D."/>
            <person name="Simon A."/>
            <person name="Yun M.H."/>
        </authorList>
    </citation>
    <scope>NUCLEOTIDE SEQUENCE</scope>
    <source>
        <strain evidence="12">20211129_DDA</strain>
        <tissue evidence="12">Liver</tissue>
    </source>
</reference>
<feature type="domain" description="EGF-like" evidence="9">
    <location>
        <begin position="100"/>
        <end position="138"/>
    </location>
</feature>
<dbReference type="InterPro" id="IPR036943">
    <property type="entry name" value="FN_type2_sf"/>
</dbReference>
<evidence type="ECO:0000256" key="8">
    <source>
        <dbReference type="SAM" id="SignalP"/>
    </source>
</evidence>
<comment type="caution">
    <text evidence="7">Lacks conserved residue(s) required for the propagation of feature annotation.</text>
</comment>
<dbReference type="PANTHER" id="PTHR24044">
    <property type="entry name" value="NOTCH LIGAND FAMILY MEMBER"/>
    <property type="match status" value="1"/>
</dbReference>
<feature type="domain" description="Fibronectin type-I" evidence="10">
    <location>
        <begin position="140"/>
        <end position="180"/>
    </location>
</feature>
<keyword evidence="2 8" id="KW-0732">Signal</keyword>
<keyword evidence="13" id="KW-1185">Reference proteome</keyword>
<dbReference type="PROSITE" id="PS51091">
    <property type="entry name" value="FN1_2"/>
    <property type="match status" value="1"/>
</dbReference>
<evidence type="ECO:0000313" key="12">
    <source>
        <dbReference type="EMBL" id="KAJ1213900.1"/>
    </source>
</evidence>
<evidence type="ECO:0000256" key="6">
    <source>
        <dbReference type="PROSITE-ProRule" id="PRU00076"/>
    </source>
</evidence>
<dbReference type="Proteomes" id="UP001066276">
    <property type="component" value="Chromosome 1_1"/>
</dbReference>
<dbReference type="PROSITE" id="PS51092">
    <property type="entry name" value="FN2_2"/>
    <property type="match status" value="1"/>
</dbReference>
<sequence length="280" mass="32456">MGSRLILALAFASCCSYVCAQKNRMGFFGSRWTVMETREQRRPVLTEDGRECKFPFRHRGRIHYSCTSNSFSLKKWCATTHNHDRDGEWGLCEIVDEIVIQDHCARNPCKNGGLCFNAYDHRSYYCRCPEEFTGQDCETAKCFDFALYEYFDVGERWPRMHQREVEQCTCNNGQIECEKAQRYSDCSNNLCPPQTACKMLLTGETVCACKGNYVGRHCNIDPNKKCYYRNRADMYRGTERTTQSGSECIPWNSDLLFDEMRSDLVEDAIEKGLGSHPYCR</sequence>